<evidence type="ECO:0000313" key="2">
    <source>
        <dbReference type="EMBL" id="MQY21419.1"/>
    </source>
</evidence>
<gene>
    <name evidence="2" type="ORF">NRB20_45300</name>
</gene>
<protein>
    <submittedName>
        <fullName evidence="2">Uncharacterized protein</fullName>
    </submittedName>
</protein>
<organism evidence="2 3">
    <name type="scientific">Nocardia macrotermitis</name>
    <dbReference type="NCBI Taxonomy" id="2585198"/>
    <lineage>
        <taxon>Bacteria</taxon>
        <taxon>Bacillati</taxon>
        <taxon>Actinomycetota</taxon>
        <taxon>Actinomycetes</taxon>
        <taxon>Mycobacteriales</taxon>
        <taxon>Nocardiaceae</taxon>
        <taxon>Nocardia</taxon>
    </lineage>
</organism>
<dbReference type="OrthoDB" id="4556630at2"/>
<accession>A0A7K0D6Y6</accession>
<comment type="caution">
    <text evidence="2">The sequence shown here is derived from an EMBL/GenBank/DDBJ whole genome shotgun (WGS) entry which is preliminary data.</text>
</comment>
<feature type="transmembrane region" description="Helical" evidence="1">
    <location>
        <begin position="12"/>
        <end position="32"/>
    </location>
</feature>
<dbReference type="Proteomes" id="UP000438448">
    <property type="component" value="Unassembled WGS sequence"/>
</dbReference>
<keyword evidence="3" id="KW-1185">Reference proteome</keyword>
<keyword evidence="1" id="KW-0472">Membrane</keyword>
<reference evidence="2 3" key="1">
    <citation type="submission" date="2019-10" db="EMBL/GenBank/DDBJ databases">
        <title>Nocardia macrotermitis sp. nov. and Nocardia aurantia sp. nov., isolated from the gut of fungus growing-termite Macrotermes natalensis.</title>
        <authorList>
            <person name="Benndorf R."/>
            <person name="Schwitalla J."/>
            <person name="Martin K."/>
            <person name="De Beer W."/>
            <person name="Kaster A.-K."/>
            <person name="Vollmers J."/>
            <person name="Poulsen M."/>
            <person name="Beemelmanns C."/>
        </authorList>
    </citation>
    <scope>NUCLEOTIDE SEQUENCE [LARGE SCALE GENOMIC DNA]</scope>
    <source>
        <strain evidence="2 3">RB20</strain>
    </source>
</reference>
<dbReference type="AlphaFoldDB" id="A0A7K0D6Y6"/>
<evidence type="ECO:0000313" key="3">
    <source>
        <dbReference type="Proteomes" id="UP000438448"/>
    </source>
</evidence>
<evidence type="ECO:0000256" key="1">
    <source>
        <dbReference type="SAM" id="Phobius"/>
    </source>
</evidence>
<sequence>MSNGGAGRVFGVLGGLVVGVLVTSVAAVALFMDRVHTLRTYPAPTPSVYAASVKEVRSPMDSGRDEVWLGRLDGGEVVRGHVVPIPLGWGIEPRIEWRTDVVVLRFEPGGEIRVPMTMVIDRR</sequence>
<keyword evidence="1" id="KW-1133">Transmembrane helix</keyword>
<name>A0A7K0D6Y6_9NOCA</name>
<keyword evidence="1" id="KW-0812">Transmembrane</keyword>
<dbReference type="RefSeq" id="WP_153412179.1">
    <property type="nucleotide sequence ID" value="NZ_WEGK01000010.1"/>
</dbReference>
<proteinExistence type="predicted"/>
<dbReference type="EMBL" id="WEGK01000010">
    <property type="protein sequence ID" value="MQY21419.1"/>
    <property type="molecule type" value="Genomic_DNA"/>
</dbReference>